<sequence>MDISHKSRWKDVEKTAKMLSRTSCPASTAFKMTSIKVNPKIANTIDYKIKDANTKTTKATIRPPPDTTNEIYAQPPLASRGSKKTVTNGLLAEFSVAFRDHCKYTPHNNKRSNNSTSPPVFVQSPELLTIFRQVEDTYGAPVVSTKRLKAWIKNTGFDKQQALSYAEFMKLCSHVIDLSDPMRTGARNSFSGTSLKASSSSRLDRNEDAPTLAASQSTPMLQPHSKDSSSDLRKGGAMVPQDGPSRAHTPYLITQRKSAAASLFEYDENAPDVISPAKVDPDEMVTLVKKQNRAARRRQREEESRLKKASQPAPPRLPIGDRLFDAQLQSVSVEGDHLIRTSQAEIFRRTQGIKNTLRERSAQSQKMQSMAN</sequence>
<name>A0A9W6ZTB0_9STRA</name>
<accession>A0A9W6ZTB0</accession>
<reference evidence="2" key="1">
    <citation type="submission" date="2022-07" db="EMBL/GenBank/DDBJ databases">
        <title>Genome analysis of Parmales, a sister group of diatoms, reveals the evolutionary specialization of diatoms from phago-mixotrophs to photoautotrophs.</title>
        <authorList>
            <person name="Ban H."/>
            <person name="Sato S."/>
            <person name="Yoshikawa S."/>
            <person name="Kazumasa Y."/>
            <person name="Nakamura Y."/>
            <person name="Ichinomiya M."/>
            <person name="Saitoh K."/>
            <person name="Sato N."/>
            <person name="Blanc-Mathieu R."/>
            <person name="Endo H."/>
            <person name="Kuwata A."/>
            <person name="Ogata H."/>
        </authorList>
    </citation>
    <scope>NUCLEOTIDE SEQUENCE</scope>
</reference>
<evidence type="ECO:0000256" key="1">
    <source>
        <dbReference type="SAM" id="MobiDB-lite"/>
    </source>
</evidence>
<feature type="non-terminal residue" evidence="2">
    <location>
        <position position="1"/>
    </location>
</feature>
<proteinExistence type="predicted"/>
<dbReference type="Proteomes" id="UP001165082">
    <property type="component" value="Unassembled WGS sequence"/>
</dbReference>
<protein>
    <submittedName>
        <fullName evidence="2">Uncharacterized protein</fullName>
    </submittedName>
</protein>
<organism evidence="2 3">
    <name type="scientific">Triparma retinervis</name>
    <dbReference type="NCBI Taxonomy" id="2557542"/>
    <lineage>
        <taxon>Eukaryota</taxon>
        <taxon>Sar</taxon>
        <taxon>Stramenopiles</taxon>
        <taxon>Ochrophyta</taxon>
        <taxon>Bolidophyceae</taxon>
        <taxon>Parmales</taxon>
        <taxon>Triparmaceae</taxon>
        <taxon>Triparma</taxon>
    </lineage>
</organism>
<feature type="region of interest" description="Disordered" evidence="1">
    <location>
        <begin position="186"/>
        <end position="248"/>
    </location>
</feature>
<evidence type="ECO:0000313" key="3">
    <source>
        <dbReference type="Proteomes" id="UP001165082"/>
    </source>
</evidence>
<dbReference type="OrthoDB" id="193506at2759"/>
<comment type="caution">
    <text evidence="2">The sequence shown here is derived from an EMBL/GenBank/DDBJ whole genome shotgun (WGS) entry which is preliminary data.</text>
</comment>
<dbReference type="AlphaFoldDB" id="A0A9W6ZTB0"/>
<feature type="compositionally biased region" description="Polar residues" evidence="1">
    <location>
        <begin position="186"/>
        <end position="201"/>
    </location>
</feature>
<feature type="region of interest" description="Disordered" evidence="1">
    <location>
        <begin position="290"/>
        <end position="318"/>
    </location>
</feature>
<evidence type="ECO:0000313" key="2">
    <source>
        <dbReference type="EMBL" id="GMH60072.1"/>
    </source>
</evidence>
<gene>
    <name evidence="2" type="ORF">TrRE_jg11097</name>
</gene>
<feature type="compositionally biased region" description="Basic and acidic residues" evidence="1">
    <location>
        <begin position="224"/>
        <end position="234"/>
    </location>
</feature>
<keyword evidence="3" id="KW-1185">Reference proteome</keyword>
<dbReference type="EMBL" id="BRXZ01002337">
    <property type="protein sequence ID" value="GMH60072.1"/>
    <property type="molecule type" value="Genomic_DNA"/>
</dbReference>